<dbReference type="PROSITE" id="PS00132">
    <property type="entry name" value="CARBOXYPEPT_ZN_1"/>
    <property type="match status" value="1"/>
</dbReference>
<dbReference type="InterPro" id="IPR057246">
    <property type="entry name" value="CARBOXYPEPT_ZN_1"/>
</dbReference>
<dbReference type="PANTHER" id="PTHR11705">
    <property type="entry name" value="PROTEASE FAMILY M14 CARBOXYPEPTIDASE A,B"/>
    <property type="match status" value="1"/>
</dbReference>
<evidence type="ECO:0000256" key="1">
    <source>
        <dbReference type="ARBA" id="ARBA00001947"/>
    </source>
</evidence>
<comment type="similarity">
    <text evidence="2 12">Belongs to the peptidase M14 family.</text>
</comment>
<organism evidence="15 16">
    <name type="scientific">Cycloclasticus pugetii</name>
    <dbReference type="NCBI Taxonomy" id="34068"/>
    <lineage>
        <taxon>Bacteria</taxon>
        <taxon>Pseudomonadati</taxon>
        <taxon>Pseudomonadota</taxon>
        <taxon>Gammaproteobacteria</taxon>
        <taxon>Thiotrichales</taxon>
        <taxon>Piscirickettsiaceae</taxon>
        <taxon>Cycloclasticus</taxon>
    </lineage>
</organism>
<evidence type="ECO:0000313" key="16">
    <source>
        <dbReference type="Proteomes" id="UP000015462"/>
    </source>
</evidence>
<protein>
    <recommendedName>
        <fullName evidence="11">carboxypeptidase T</fullName>
        <ecNumber evidence="11">3.4.17.18</ecNumber>
    </recommendedName>
</protein>
<dbReference type="GO" id="GO:0008270">
    <property type="term" value="F:zinc ion binding"/>
    <property type="evidence" value="ECO:0007669"/>
    <property type="project" value="InterPro"/>
</dbReference>
<evidence type="ECO:0000256" key="2">
    <source>
        <dbReference type="ARBA" id="ARBA00005988"/>
    </source>
</evidence>
<gene>
    <name evidence="15" type="ORF">L196_01750</name>
</gene>
<feature type="domain" description="Fibronectin type-III" evidence="13">
    <location>
        <begin position="299"/>
        <end position="395"/>
    </location>
</feature>
<dbReference type="InterPro" id="IPR036116">
    <property type="entry name" value="FN3_sf"/>
</dbReference>
<dbReference type="Gene3D" id="2.60.40.10">
    <property type="entry name" value="Immunoglobulins"/>
    <property type="match status" value="1"/>
</dbReference>
<keyword evidence="4" id="KW-0645">Protease</keyword>
<feature type="active site" description="Proton donor/acceptor" evidence="12">
    <location>
        <position position="261"/>
    </location>
</feature>
<dbReference type="GO" id="GO:0005615">
    <property type="term" value="C:extracellular space"/>
    <property type="evidence" value="ECO:0007669"/>
    <property type="project" value="TreeGrafter"/>
</dbReference>
<proteinExistence type="inferred from homology"/>
<dbReference type="PROSITE" id="PS52035">
    <property type="entry name" value="PEPTIDASE_M14"/>
    <property type="match status" value="1"/>
</dbReference>
<evidence type="ECO:0000256" key="5">
    <source>
        <dbReference type="ARBA" id="ARBA00022723"/>
    </source>
</evidence>
<dbReference type="FunFam" id="3.40.630.10:FF:000084">
    <property type="entry name" value="Carboxypeptidase B2"/>
    <property type="match status" value="1"/>
</dbReference>
<feature type="domain" description="Peptidase M14" evidence="14">
    <location>
        <begin position="4"/>
        <end position="285"/>
    </location>
</feature>
<evidence type="ECO:0000256" key="3">
    <source>
        <dbReference type="ARBA" id="ARBA00022645"/>
    </source>
</evidence>
<keyword evidence="7" id="KW-0378">Hydrolase</keyword>
<keyword evidence="6" id="KW-0732">Signal</keyword>
<evidence type="ECO:0000256" key="9">
    <source>
        <dbReference type="ARBA" id="ARBA00023049"/>
    </source>
</evidence>
<evidence type="ECO:0000256" key="6">
    <source>
        <dbReference type="ARBA" id="ARBA00022729"/>
    </source>
</evidence>
<dbReference type="EC" id="3.4.17.18" evidence="11"/>
<comment type="cofactor">
    <cofactor evidence="1">
        <name>Zn(2+)</name>
        <dbReference type="ChEBI" id="CHEBI:29105"/>
    </cofactor>
</comment>
<dbReference type="GO" id="GO:0004181">
    <property type="term" value="F:metallocarboxypeptidase activity"/>
    <property type="evidence" value="ECO:0007669"/>
    <property type="project" value="InterPro"/>
</dbReference>
<evidence type="ECO:0000259" key="13">
    <source>
        <dbReference type="PROSITE" id="PS50853"/>
    </source>
</evidence>
<dbReference type="PANTHER" id="PTHR11705:SF143">
    <property type="entry name" value="SLL0236 PROTEIN"/>
    <property type="match status" value="1"/>
</dbReference>
<keyword evidence="3 15" id="KW-0121">Carboxypeptidase</keyword>
<dbReference type="InterPro" id="IPR013783">
    <property type="entry name" value="Ig-like_fold"/>
</dbReference>
<dbReference type="PROSITE" id="PS50853">
    <property type="entry name" value="FN3"/>
    <property type="match status" value="1"/>
</dbReference>
<dbReference type="EMBL" id="ASHL01000001">
    <property type="protein sequence ID" value="EPD14181.1"/>
    <property type="molecule type" value="Genomic_DNA"/>
</dbReference>
<dbReference type="PRINTS" id="PR00765">
    <property type="entry name" value="CRBOXYPTASEA"/>
</dbReference>
<dbReference type="Proteomes" id="UP000015462">
    <property type="component" value="Unassembled WGS sequence"/>
</dbReference>
<evidence type="ECO:0000256" key="12">
    <source>
        <dbReference type="PROSITE-ProRule" id="PRU01379"/>
    </source>
</evidence>
<name>A0AB33Z402_9GAMM</name>
<dbReference type="GO" id="GO:0006508">
    <property type="term" value="P:proteolysis"/>
    <property type="evidence" value="ECO:0007669"/>
    <property type="project" value="UniProtKB-KW"/>
</dbReference>
<reference evidence="15 16" key="1">
    <citation type="journal article" date="2013" name="Genome Announc.">
        <title>Genome Sequence of the Pyrene- and Fluoranthene-Degrading Bacterium Cycloclasticus sp. Strain PY97M.</title>
        <authorList>
            <person name="Cui Z."/>
            <person name="Xu G."/>
            <person name="Li Q."/>
            <person name="Gao W."/>
            <person name="Zheng L."/>
        </authorList>
    </citation>
    <scope>NUCLEOTIDE SEQUENCE [LARGE SCALE GENOMIC DNA]</scope>
    <source>
        <strain evidence="15 16">PY97M</strain>
    </source>
</reference>
<keyword evidence="5" id="KW-0479">Metal-binding</keyword>
<evidence type="ECO:0000256" key="4">
    <source>
        <dbReference type="ARBA" id="ARBA00022670"/>
    </source>
</evidence>
<dbReference type="Gene3D" id="3.40.630.10">
    <property type="entry name" value="Zn peptidases"/>
    <property type="match status" value="1"/>
</dbReference>
<dbReference type="SMART" id="SM00631">
    <property type="entry name" value="Zn_pept"/>
    <property type="match status" value="1"/>
</dbReference>
<accession>A0AB33Z402</accession>
<sequence>MKKQYKTYQETEQYLQHVVSQHPNLFKLQSIGTTHEQREIMLITASFDVEKAESKPALLYTGTIHAREWIGNELAVKFIEYIVDNHEYNPELINILSRNTLYMVPCLNPDGFEYSMKHFSFWRKNRRLNHDGTYGVDLNRNFSVGFPGSKNTSSNVYSGPQSFSEPETQAIKQFVDSHQNITIALDYHSQGNVFFPAHKFNHEAEHEGTDLNMLCANMARKIYKVTGRKYGIHRGKPPTNLIGGSGREYYYSRGILATVVEVGTRNIPDYMQNMTQSINENIPAVQYALGEAINYSTHAPKRVTELNILKIESKSATLTWTYEEDEDIYFEIYRNTKNKQACTESNLVGITHAQEFTDIELDSGTMYFYYIRAVHRLSNIKSPFATKIRLKTLLDHNEFSRVLFPGKSNVGYVGQYTGEQNRQHFGHNSLFIGINQSKGICTGVLEFSLDNIPENAVIKFARASLYPMNRVAAKIEQFGDWSISFLEQDNVADITNFEDIEQAESIETLGQTVPSDALTQGIWSHWTFSAHECRILESNLAKRSVLFRIDGPKTLPLGRDSQMMQFDIGYGKFGGGIHYRPHLEVIYTVPETQVVLSPTRLSSLSKEGIVENELLSGFSENDGKTYGYIEFNLYSLPNPEETVITEAFICLQNKNTPPSDRDICFNLEFVDMNAISYSDIRNRTNIEYVGYEATTQDLVRKQKQYFIFDKYSQLTLEEKHESNEAAAFVIRATSESESYAKLIDWHEAGHKNEVKLVVKYIKRRKKPTAAVTELKASNENGRMKLTWANPPTKAFVGTYVVRNRFRPPRSPYDGVKLYAGSDNYTYDSFGSSKISKYYAAFSYDDVPNYSEPQVIHYEAHQSTAEKPSN</sequence>
<keyword evidence="16" id="KW-1185">Reference proteome</keyword>
<comment type="caution">
    <text evidence="15">The sequence shown here is derived from an EMBL/GenBank/DDBJ whole genome shotgun (WGS) entry which is preliminary data.</text>
</comment>
<dbReference type="SUPFAM" id="SSF53187">
    <property type="entry name" value="Zn-dependent exopeptidases"/>
    <property type="match status" value="1"/>
</dbReference>
<dbReference type="RefSeq" id="WP_016389729.1">
    <property type="nucleotide sequence ID" value="NZ_KE646805.1"/>
</dbReference>
<dbReference type="SUPFAM" id="SSF49265">
    <property type="entry name" value="Fibronectin type III"/>
    <property type="match status" value="1"/>
</dbReference>
<evidence type="ECO:0000259" key="14">
    <source>
        <dbReference type="PROSITE" id="PS52035"/>
    </source>
</evidence>
<dbReference type="Pfam" id="PF00246">
    <property type="entry name" value="Peptidase_M14"/>
    <property type="match status" value="1"/>
</dbReference>
<dbReference type="InterPro" id="IPR000834">
    <property type="entry name" value="Peptidase_M14"/>
</dbReference>
<comment type="catalytic activity">
    <reaction evidence="10">
        <text>Releases a C-terminal residue, which may be hydrophobic or positively charged.</text>
        <dbReference type="EC" id="3.4.17.18"/>
    </reaction>
</comment>
<dbReference type="AlphaFoldDB" id="A0AB33Z402"/>
<evidence type="ECO:0000313" key="15">
    <source>
        <dbReference type="EMBL" id="EPD14181.1"/>
    </source>
</evidence>
<evidence type="ECO:0000256" key="7">
    <source>
        <dbReference type="ARBA" id="ARBA00022801"/>
    </source>
</evidence>
<evidence type="ECO:0000256" key="8">
    <source>
        <dbReference type="ARBA" id="ARBA00022833"/>
    </source>
</evidence>
<evidence type="ECO:0000256" key="10">
    <source>
        <dbReference type="ARBA" id="ARBA00050859"/>
    </source>
</evidence>
<dbReference type="InterPro" id="IPR003961">
    <property type="entry name" value="FN3_dom"/>
</dbReference>
<dbReference type="CDD" id="cd00063">
    <property type="entry name" value="FN3"/>
    <property type="match status" value="1"/>
</dbReference>
<keyword evidence="8" id="KW-0862">Zinc</keyword>
<evidence type="ECO:0000256" key="11">
    <source>
        <dbReference type="ARBA" id="ARBA00066554"/>
    </source>
</evidence>
<keyword evidence="9" id="KW-0482">Metalloprotease</keyword>